<organism evidence="1 2">
    <name type="scientific">Janthinobacterium fluminis</name>
    <dbReference type="NCBI Taxonomy" id="2987524"/>
    <lineage>
        <taxon>Bacteria</taxon>
        <taxon>Pseudomonadati</taxon>
        <taxon>Pseudomonadota</taxon>
        <taxon>Betaproteobacteria</taxon>
        <taxon>Burkholderiales</taxon>
        <taxon>Oxalobacteraceae</taxon>
        <taxon>Janthinobacterium</taxon>
    </lineage>
</organism>
<protein>
    <recommendedName>
        <fullName evidence="3">DUF1983 domain-containing protein</fullName>
    </recommendedName>
</protein>
<evidence type="ECO:0008006" key="3">
    <source>
        <dbReference type="Google" id="ProtNLM"/>
    </source>
</evidence>
<name>A0ABT5JW19_9BURK</name>
<keyword evidence="2" id="KW-1185">Reference proteome</keyword>
<dbReference type="Proteomes" id="UP001221208">
    <property type="component" value="Unassembled WGS sequence"/>
</dbReference>
<gene>
    <name evidence="1" type="ORF">OIK44_01525</name>
</gene>
<dbReference type="RefSeq" id="WP_273668891.1">
    <property type="nucleotide sequence ID" value="NZ_JAQQXR010000001.1"/>
</dbReference>
<accession>A0ABT5JW19</accession>
<evidence type="ECO:0000313" key="1">
    <source>
        <dbReference type="EMBL" id="MDC8756266.1"/>
    </source>
</evidence>
<evidence type="ECO:0000313" key="2">
    <source>
        <dbReference type="Proteomes" id="UP001221208"/>
    </source>
</evidence>
<comment type="caution">
    <text evidence="1">The sequence shown here is derived from an EMBL/GenBank/DDBJ whole genome shotgun (WGS) entry which is preliminary data.</text>
</comment>
<reference evidence="1 2" key="1">
    <citation type="submission" date="2022-10" db="EMBL/GenBank/DDBJ databases">
        <title>Janthinobacterium sp. hw3 Genome sequencing.</title>
        <authorList>
            <person name="Park S."/>
        </authorList>
    </citation>
    <scope>NUCLEOTIDE SEQUENCE [LARGE SCALE GENOMIC DNA]</scope>
    <source>
        <strain evidence="2">hw3</strain>
    </source>
</reference>
<dbReference type="EMBL" id="JAQQXR010000001">
    <property type="protein sequence ID" value="MDC8756266.1"/>
    <property type="molecule type" value="Genomic_DNA"/>
</dbReference>
<sequence length="279" mass="28391">MTTQMLNDRDVLIQATYPRFEDQGSGRLMLLAASAQIFKTPAAGGADPAPITLTALPLNLPPDDIAFGIVGGTLTGAGNVRTLAYAAMTAPTATVTATVTYQGVAYTATQLIAKVADGSAGPRGSQALYIYGAAWSDAAADAATTGANQLGDTVTISNNGVFALTKTWNGAAWVPPGVVLDGSMLVTGSVSAAAINTNNLTIRAADGTLILGAGGKLASTYIQSVAADKIVTPNLAALSANIGMLRTAATGGRVEISDNVIKLYDPFNNLRMKIGDQTL</sequence>
<proteinExistence type="predicted"/>